<dbReference type="RefSeq" id="WP_124222470.1">
    <property type="nucleotide sequence ID" value="NZ_RKRF01000010.1"/>
</dbReference>
<protein>
    <recommendedName>
        <fullName evidence="4">Permease</fullName>
    </recommendedName>
</protein>
<proteinExistence type="predicted"/>
<evidence type="ECO:0000313" key="2">
    <source>
        <dbReference type="EMBL" id="RPF52229.1"/>
    </source>
</evidence>
<dbReference type="AlphaFoldDB" id="A0A3N5B545"/>
<dbReference type="EMBL" id="RKRF01000010">
    <property type="protein sequence ID" value="RPF52229.1"/>
    <property type="molecule type" value="Genomic_DNA"/>
</dbReference>
<dbReference type="OrthoDB" id="2721173at2"/>
<organism evidence="2 3">
    <name type="scientific">Aquisalibacillus elongatus</name>
    <dbReference type="NCBI Taxonomy" id="485577"/>
    <lineage>
        <taxon>Bacteria</taxon>
        <taxon>Bacillati</taxon>
        <taxon>Bacillota</taxon>
        <taxon>Bacilli</taxon>
        <taxon>Bacillales</taxon>
        <taxon>Bacillaceae</taxon>
        <taxon>Aquisalibacillus</taxon>
    </lineage>
</organism>
<feature type="transmembrane region" description="Helical" evidence="1">
    <location>
        <begin position="100"/>
        <end position="125"/>
    </location>
</feature>
<keyword evidence="1" id="KW-0472">Membrane</keyword>
<comment type="caution">
    <text evidence="2">The sequence shown here is derived from an EMBL/GenBank/DDBJ whole genome shotgun (WGS) entry which is preliminary data.</text>
</comment>
<evidence type="ECO:0000256" key="1">
    <source>
        <dbReference type="SAM" id="Phobius"/>
    </source>
</evidence>
<accession>A0A3N5B545</accession>
<keyword evidence="1" id="KW-1133">Transmembrane helix</keyword>
<feature type="transmembrane region" description="Helical" evidence="1">
    <location>
        <begin position="75"/>
        <end position="94"/>
    </location>
</feature>
<keyword evidence="3" id="KW-1185">Reference proteome</keyword>
<evidence type="ECO:0000313" key="3">
    <source>
        <dbReference type="Proteomes" id="UP000276443"/>
    </source>
</evidence>
<dbReference type="Proteomes" id="UP000276443">
    <property type="component" value="Unassembled WGS sequence"/>
</dbReference>
<feature type="transmembrane region" description="Helical" evidence="1">
    <location>
        <begin position="9"/>
        <end position="30"/>
    </location>
</feature>
<name>A0A3N5B545_9BACI</name>
<keyword evidence="1" id="KW-0812">Transmembrane</keyword>
<sequence length="127" mass="14650">MSKQYDRKLYLIFGVFFIFITAIINIATITAGTFPAGHDVILIALTIIVFCNAYLAPQFIQNDERTKKIKERGMFYSYFFILGYMMLMMTLLYFEILNISAYQAVTLLTGITVPTVFISFVILSFKY</sequence>
<reference evidence="2 3" key="1">
    <citation type="submission" date="2018-11" db="EMBL/GenBank/DDBJ databases">
        <title>Genomic Encyclopedia of Type Strains, Phase IV (KMG-IV): sequencing the most valuable type-strain genomes for metagenomic binning, comparative biology and taxonomic classification.</title>
        <authorList>
            <person name="Goeker M."/>
        </authorList>
    </citation>
    <scope>NUCLEOTIDE SEQUENCE [LARGE SCALE GENOMIC DNA]</scope>
    <source>
        <strain evidence="2 3">DSM 18090</strain>
    </source>
</reference>
<gene>
    <name evidence="2" type="ORF">EDC24_2221</name>
</gene>
<feature type="transmembrane region" description="Helical" evidence="1">
    <location>
        <begin position="36"/>
        <end position="55"/>
    </location>
</feature>
<evidence type="ECO:0008006" key="4">
    <source>
        <dbReference type="Google" id="ProtNLM"/>
    </source>
</evidence>